<dbReference type="KEGG" id="uam:UABAM_02189"/>
<dbReference type="NCBIfam" id="TIGR02227">
    <property type="entry name" value="sigpep_I_bact"/>
    <property type="match status" value="1"/>
</dbReference>
<evidence type="ECO:0000256" key="3">
    <source>
        <dbReference type="RuleBase" id="RU362042"/>
    </source>
</evidence>
<evidence type="ECO:0000256" key="2">
    <source>
        <dbReference type="ARBA" id="ARBA00019232"/>
    </source>
</evidence>
<accession>A0A5S9ILC0</accession>
<dbReference type="PANTHER" id="PTHR43390">
    <property type="entry name" value="SIGNAL PEPTIDASE I"/>
    <property type="match status" value="1"/>
</dbReference>
<dbReference type="EC" id="3.4.21.89" evidence="3"/>
<evidence type="ECO:0000256" key="1">
    <source>
        <dbReference type="ARBA" id="ARBA00009370"/>
    </source>
</evidence>
<keyword evidence="3" id="KW-0812">Transmembrane</keyword>
<proteinExistence type="inferred from homology"/>
<feature type="transmembrane region" description="Helical" evidence="3">
    <location>
        <begin position="12"/>
        <end position="33"/>
    </location>
</feature>
<feature type="domain" description="Peptidase S26" evidence="4">
    <location>
        <begin position="17"/>
        <end position="179"/>
    </location>
</feature>
<dbReference type="OrthoDB" id="9802919at2"/>
<protein>
    <recommendedName>
        <fullName evidence="2 3">Signal peptidase I</fullName>
        <ecNumber evidence="3">3.4.21.89</ecNumber>
    </recommendedName>
</protein>
<keyword evidence="3" id="KW-0472">Membrane</keyword>
<dbReference type="GO" id="GO:0004252">
    <property type="term" value="F:serine-type endopeptidase activity"/>
    <property type="evidence" value="ECO:0007669"/>
    <property type="project" value="InterPro"/>
</dbReference>
<keyword evidence="3" id="KW-1133">Transmembrane helix</keyword>
<dbReference type="AlphaFoldDB" id="A0A5S9ILC0"/>
<organism evidence="5 6">
    <name type="scientific">Uabimicrobium amorphum</name>
    <dbReference type="NCBI Taxonomy" id="2596890"/>
    <lineage>
        <taxon>Bacteria</taxon>
        <taxon>Pseudomonadati</taxon>
        <taxon>Planctomycetota</taxon>
        <taxon>Candidatus Uabimicrobiia</taxon>
        <taxon>Candidatus Uabimicrobiales</taxon>
        <taxon>Candidatus Uabimicrobiaceae</taxon>
        <taxon>Candidatus Uabimicrobium</taxon>
    </lineage>
</organism>
<evidence type="ECO:0000313" key="5">
    <source>
        <dbReference type="EMBL" id="BBM83834.1"/>
    </source>
</evidence>
<keyword evidence="6" id="KW-1185">Reference proteome</keyword>
<dbReference type="SUPFAM" id="SSF51306">
    <property type="entry name" value="LexA/Signal peptidase"/>
    <property type="match status" value="1"/>
</dbReference>
<dbReference type="GO" id="GO:0006465">
    <property type="term" value="P:signal peptide processing"/>
    <property type="evidence" value="ECO:0007669"/>
    <property type="project" value="InterPro"/>
</dbReference>
<dbReference type="EMBL" id="AP019860">
    <property type="protein sequence ID" value="BBM83834.1"/>
    <property type="molecule type" value="Genomic_DNA"/>
</dbReference>
<comment type="catalytic activity">
    <reaction evidence="3">
        <text>Cleavage of hydrophobic, N-terminal signal or leader sequences from secreted and periplasmic proteins.</text>
        <dbReference type="EC" id="3.4.21.89"/>
    </reaction>
</comment>
<sequence>MKEGERKKEMILYTQIAVLFIIIDVAIIVWSSYDWIGIPAKHEQMSPAYEEFAVHIAETVKVGKHLNGFESLEYGDVVFYMFSNATVESDKDNLFFSRVVGLPGDTVGIKNGRLIRNGNVVDESHVAEPNINPEENFPEMLIPRDHVYLLHDKRNSIGKYLYLSDSRYFGPISMHVIKGILGRN</sequence>
<reference evidence="5 6" key="1">
    <citation type="submission" date="2019-08" db="EMBL/GenBank/DDBJ databases">
        <title>Complete genome sequence of Candidatus Uab amorphum.</title>
        <authorList>
            <person name="Shiratori T."/>
            <person name="Suzuki S."/>
            <person name="Kakizawa Y."/>
            <person name="Ishida K."/>
        </authorList>
    </citation>
    <scope>NUCLEOTIDE SEQUENCE [LARGE SCALE GENOMIC DNA]</scope>
    <source>
        <strain evidence="5 6">SRT547</strain>
    </source>
</reference>
<keyword evidence="3" id="KW-0645">Protease</keyword>
<evidence type="ECO:0000259" key="4">
    <source>
        <dbReference type="Pfam" id="PF10502"/>
    </source>
</evidence>
<dbReference type="PANTHER" id="PTHR43390:SF1">
    <property type="entry name" value="CHLOROPLAST PROCESSING PEPTIDASE"/>
    <property type="match status" value="1"/>
</dbReference>
<dbReference type="GO" id="GO:0009003">
    <property type="term" value="F:signal peptidase activity"/>
    <property type="evidence" value="ECO:0007669"/>
    <property type="project" value="UniProtKB-EC"/>
</dbReference>
<evidence type="ECO:0000313" key="6">
    <source>
        <dbReference type="Proteomes" id="UP000326354"/>
    </source>
</evidence>
<name>A0A5S9ILC0_UABAM</name>
<comment type="subcellular location">
    <subcellularLocation>
        <location evidence="3">Membrane</location>
        <topology evidence="3">Single-pass type II membrane protein</topology>
    </subcellularLocation>
</comment>
<dbReference type="InterPro" id="IPR000223">
    <property type="entry name" value="Pept_S26A_signal_pept_1"/>
</dbReference>
<gene>
    <name evidence="5" type="ORF">UABAM_02189</name>
</gene>
<dbReference type="Gene3D" id="2.10.109.10">
    <property type="entry name" value="Umud Fragment, subunit A"/>
    <property type="match status" value="1"/>
</dbReference>
<keyword evidence="3" id="KW-0378">Hydrolase</keyword>
<dbReference type="InterPro" id="IPR019533">
    <property type="entry name" value="Peptidase_S26"/>
</dbReference>
<dbReference type="InterPro" id="IPR036286">
    <property type="entry name" value="LexA/Signal_pep-like_sf"/>
</dbReference>
<dbReference type="Pfam" id="PF10502">
    <property type="entry name" value="Peptidase_S26"/>
    <property type="match status" value="1"/>
</dbReference>
<dbReference type="Proteomes" id="UP000326354">
    <property type="component" value="Chromosome"/>
</dbReference>
<dbReference type="GO" id="GO:0016020">
    <property type="term" value="C:membrane"/>
    <property type="evidence" value="ECO:0007669"/>
    <property type="project" value="UniProtKB-SubCell"/>
</dbReference>
<comment type="similarity">
    <text evidence="1 3">Belongs to the peptidase S26 family.</text>
</comment>